<feature type="chain" id="PRO_5018212933" evidence="1">
    <location>
        <begin position="27"/>
        <end position="259"/>
    </location>
</feature>
<evidence type="ECO:0000256" key="1">
    <source>
        <dbReference type="SAM" id="SignalP"/>
    </source>
</evidence>
<evidence type="ECO:0000313" key="2">
    <source>
        <dbReference type="EMBL" id="RMX44465.1"/>
    </source>
</evidence>
<accession>A0A3M6TSU2</accession>
<dbReference type="EMBL" id="RCHS01002978">
    <property type="protein sequence ID" value="RMX44465.1"/>
    <property type="molecule type" value="Genomic_DNA"/>
</dbReference>
<comment type="caution">
    <text evidence="2">The sequence shown here is derived from an EMBL/GenBank/DDBJ whole genome shotgun (WGS) entry which is preliminary data.</text>
</comment>
<gene>
    <name evidence="2" type="ORF">pdam_00006083</name>
</gene>
<dbReference type="Proteomes" id="UP000275408">
    <property type="component" value="Unassembled WGS sequence"/>
</dbReference>
<organism evidence="2 3">
    <name type="scientific">Pocillopora damicornis</name>
    <name type="common">Cauliflower coral</name>
    <name type="synonym">Millepora damicornis</name>
    <dbReference type="NCBI Taxonomy" id="46731"/>
    <lineage>
        <taxon>Eukaryota</taxon>
        <taxon>Metazoa</taxon>
        <taxon>Cnidaria</taxon>
        <taxon>Anthozoa</taxon>
        <taxon>Hexacorallia</taxon>
        <taxon>Scleractinia</taxon>
        <taxon>Astrocoeniina</taxon>
        <taxon>Pocilloporidae</taxon>
        <taxon>Pocillopora</taxon>
    </lineage>
</organism>
<proteinExistence type="predicted"/>
<dbReference type="AlphaFoldDB" id="A0A3M6TSU2"/>
<keyword evidence="3" id="KW-1185">Reference proteome</keyword>
<reference evidence="2 3" key="1">
    <citation type="journal article" date="2018" name="Sci. Rep.">
        <title>Comparative analysis of the Pocillopora damicornis genome highlights role of immune system in coral evolution.</title>
        <authorList>
            <person name="Cunning R."/>
            <person name="Bay R.A."/>
            <person name="Gillette P."/>
            <person name="Baker A.C."/>
            <person name="Traylor-Knowles N."/>
        </authorList>
    </citation>
    <scope>NUCLEOTIDE SEQUENCE [LARGE SCALE GENOMIC DNA]</scope>
    <source>
        <strain evidence="2">RSMAS</strain>
        <tissue evidence="2">Whole animal</tissue>
    </source>
</reference>
<evidence type="ECO:0000313" key="3">
    <source>
        <dbReference type="Proteomes" id="UP000275408"/>
    </source>
</evidence>
<keyword evidence="1" id="KW-0732">Signal</keyword>
<sequence length="259" mass="29333">MWHMELKRSLYLLVLVVENIKKVSEAANVAEIQKICMVGSMQILRKIFMKSIQEESKKLLHNSDKANFDSQDLKSVKTNFLTSLAASFEIVKILFLFHPDRDRPLGALNEILNCQKYQPAPTALSRVQMTLKWIRNVLRYSTVTSLAPQVLTGIPEKHFRHSSTMSLRVCSLVDSKDQSRQSKSTAGKVKVHGIIIQHCFVPDCLNNKGKHFLKMKFQEKSVSGEDSIGSLLSSTPAMLKVKLCKVMPSSKKIPQYLNE</sequence>
<feature type="signal peptide" evidence="1">
    <location>
        <begin position="1"/>
        <end position="26"/>
    </location>
</feature>
<name>A0A3M6TSU2_POCDA</name>
<protein>
    <submittedName>
        <fullName evidence="2">Uncharacterized protein</fullName>
    </submittedName>
</protein>